<dbReference type="PANTHER" id="PTHR33067:SF31">
    <property type="entry name" value="RNA-DIRECTED DNA POLYMERASE"/>
    <property type="match status" value="1"/>
</dbReference>
<dbReference type="InterPro" id="IPR021109">
    <property type="entry name" value="Peptidase_aspartic_dom_sf"/>
</dbReference>
<proteinExistence type="predicted"/>
<organism evidence="1 2">
    <name type="scientific">Brassica cretica</name>
    <name type="common">Mustard</name>
    <dbReference type="NCBI Taxonomy" id="69181"/>
    <lineage>
        <taxon>Eukaryota</taxon>
        <taxon>Viridiplantae</taxon>
        <taxon>Streptophyta</taxon>
        <taxon>Embryophyta</taxon>
        <taxon>Tracheophyta</taxon>
        <taxon>Spermatophyta</taxon>
        <taxon>Magnoliopsida</taxon>
        <taxon>eudicotyledons</taxon>
        <taxon>Gunneridae</taxon>
        <taxon>Pentapetalae</taxon>
        <taxon>rosids</taxon>
        <taxon>malvids</taxon>
        <taxon>Brassicales</taxon>
        <taxon>Brassicaceae</taxon>
        <taxon>Brassiceae</taxon>
        <taxon>Brassica</taxon>
    </lineage>
</organism>
<sequence length="318" mass="36919">MFFRETKETEEDIRRMFHEARDKMKNKITLKKKSDPGKFAIPCLVKGIEFPHALCDTGASVSILPTVMANHLGMKVKPSKESFTFVDCSQRNSGEIVRDLELQIVDTATPSDGAKQHTEEYDEDYEEERATEYISIHVEEDRLLHHSYGIRNATSIDRTIPTLIDTYHDQTQTGGVDDRFKPKYRQHTRPSIDIRVPTSIDRHPEFGKRAYDRAGIRRFHWEQKNEYGVYKDDHEHARGVDGHINHVSKDDIRNLLERASMDEHNYICLPEHARSYGNYSYQKLPPQTQESKIEAMLDRVLEGQQNMTVEFNGKIDPV</sequence>
<evidence type="ECO:0008006" key="3">
    <source>
        <dbReference type="Google" id="ProtNLM"/>
    </source>
</evidence>
<protein>
    <recommendedName>
        <fullName evidence="3">Aspartic peptidase DDI1-type domain-containing protein</fullName>
    </recommendedName>
</protein>
<accession>A0A8S9R520</accession>
<dbReference type="Proteomes" id="UP000712600">
    <property type="component" value="Unassembled WGS sequence"/>
</dbReference>
<evidence type="ECO:0000313" key="2">
    <source>
        <dbReference type="Proteomes" id="UP000712600"/>
    </source>
</evidence>
<reference evidence="1" key="1">
    <citation type="submission" date="2019-12" db="EMBL/GenBank/DDBJ databases">
        <title>Genome sequencing and annotation of Brassica cretica.</title>
        <authorList>
            <person name="Studholme D.J."/>
            <person name="Sarris P."/>
        </authorList>
    </citation>
    <scope>NUCLEOTIDE SEQUENCE</scope>
    <source>
        <strain evidence="1">PFS-109/04</strain>
        <tissue evidence="1">Leaf</tissue>
    </source>
</reference>
<dbReference type="EMBL" id="QGKX02000996">
    <property type="protein sequence ID" value="KAF3559048.1"/>
    <property type="molecule type" value="Genomic_DNA"/>
</dbReference>
<gene>
    <name evidence="1" type="ORF">F2Q69_00012398</name>
</gene>
<dbReference type="AlphaFoldDB" id="A0A8S9R520"/>
<evidence type="ECO:0000313" key="1">
    <source>
        <dbReference type="EMBL" id="KAF3559048.1"/>
    </source>
</evidence>
<dbReference type="PANTHER" id="PTHR33067">
    <property type="entry name" value="RNA-DIRECTED DNA POLYMERASE-RELATED"/>
    <property type="match status" value="1"/>
</dbReference>
<comment type="caution">
    <text evidence="1">The sequence shown here is derived from an EMBL/GenBank/DDBJ whole genome shotgun (WGS) entry which is preliminary data.</text>
</comment>
<dbReference type="Gene3D" id="2.40.70.10">
    <property type="entry name" value="Acid Proteases"/>
    <property type="match status" value="1"/>
</dbReference>
<name>A0A8S9R520_BRACR</name>